<evidence type="ECO:0000256" key="6">
    <source>
        <dbReference type="SAM" id="SignalP"/>
    </source>
</evidence>
<dbReference type="InterPro" id="IPR040255">
    <property type="entry name" value="Non-specific_endonuclease"/>
</dbReference>
<keyword evidence="6" id="KW-0732">Signal</keyword>
<sequence length="365" mass="41434">MLTKFVAIVILIIAKDVWGKQCRLNAKNMDRKWIYAVKNPANKYELLHTEMLKDQQKIFLICKSIKMIQLQCKKGKVSSIPPSITCSRRMRATITAIANEAACLQKGGAMYDVRYTLPTGKRVLSLYQVCYNKNTEEAIYSRHRAYGFRLSASTYKRPQFATGGVVSVARADSFEFGNVYNSFVRLLGSGQDYIKSANLSDRVMERGHLANSQDFLTYDQMDETFKYVNVMPQFGSINRRNWKRIENWIHNLPKNNQYAEVVTGGFEVLELPHSKTRKSTPMYLMVNNKNPIPKWTYKVVKYNGVCHAFVTYNNPYTNTVASNSPCLAVPCPTGLTFNPDLGSGPSNCCNLRYLVQKVGQQAALC</sequence>
<dbReference type="InterPro" id="IPR020821">
    <property type="entry name" value="ENPP1-3/EXOG-like_nuc-like"/>
</dbReference>
<dbReference type="GO" id="GO:0046872">
    <property type="term" value="F:metal ion binding"/>
    <property type="evidence" value="ECO:0007669"/>
    <property type="project" value="UniProtKB-KW"/>
</dbReference>
<evidence type="ECO:0000313" key="10">
    <source>
        <dbReference type="Proteomes" id="UP000095300"/>
    </source>
</evidence>
<dbReference type="VEuPathDB" id="VectorBase:SCAU000869"/>
<evidence type="ECO:0000259" key="7">
    <source>
        <dbReference type="SMART" id="SM00477"/>
    </source>
</evidence>
<feature type="binding site" evidence="5">
    <location>
        <position position="238"/>
    </location>
    <ligand>
        <name>Mg(2+)</name>
        <dbReference type="ChEBI" id="CHEBI:18420"/>
        <note>catalytic</note>
    </ligand>
</feature>
<feature type="domain" description="DNA/RNA non-specific endonuclease/pyrophosphatase/phosphodiesterase" evidence="8">
    <location>
        <begin position="123"/>
        <end position="344"/>
    </location>
</feature>
<dbReference type="PANTHER" id="PTHR13966">
    <property type="entry name" value="ENDONUCLEASE RELATED"/>
    <property type="match status" value="1"/>
</dbReference>
<evidence type="ECO:0000256" key="3">
    <source>
        <dbReference type="ARBA" id="ARBA00022759"/>
    </source>
</evidence>
<organism evidence="9 10">
    <name type="scientific">Stomoxys calcitrans</name>
    <name type="common">Stable fly</name>
    <name type="synonym">Conops calcitrans</name>
    <dbReference type="NCBI Taxonomy" id="35570"/>
    <lineage>
        <taxon>Eukaryota</taxon>
        <taxon>Metazoa</taxon>
        <taxon>Ecdysozoa</taxon>
        <taxon>Arthropoda</taxon>
        <taxon>Hexapoda</taxon>
        <taxon>Insecta</taxon>
        <taxon>Pterygota</taxon>
        <taxon>Neoptera</taxon>
        <taxon>Endopterygota</taxon>
        <taxon>Diptera</taxon>
        <taxon>Brachycera</taxon>
        <taxon>Muscomorpha</taxon>
        <taxon>Muscoidea</taxon>
        <taxon>Muscidae</taxon>
        <taxon>Stomoxys</taxon>
    </lineage>
</organism>
<dbReference type="Proteomes" id="UP000095300">
    <property type="component" value="Unassembled WGS sequence"/>
</dbReference>
<feature type="chain" id="PRO_5009325365" description="DNA/RNA non-specific endonuclease domain-containing protein" evidence="6">
    <location>
        <begin position="20"/>
        <end position="365"/>
    </location>
</feature>
<protein>
    <recommendedName>
        <fullName evidence="11">DNA/RNA non-specific endonuclease domain-containing protein</fullName>
    </recommendedName>
</protein>
<evidence type="ECO:0000256" key="1">
    <source>
        <dbReference type="ARBA" id="ARBA00010052"/>
    </source>
</evidence>
<dbReference type="KEGG" id="scac:106095054"/>
<evidence type="ECO:0000259" key="8">
    <source>
        <dbReference type="SMART" id="SM00892"/>
    </source>
</evidence>
<dbReference type="GO" id="GO:0003676">
    <property type="term" value="F:nucleic acid binding"/>
    <property type="evidence" value="ECO:0007669"/>
    <property type="project" value="InterPro"/>
</dbReference>
<name>A0A1I8NPD2_STOCA</name>
<dbReference type="SMART" id="SM00892">
    <property type="entry name" value="Endonuclease_NS"/>
    <property type="match status" value="1"/>
</dbReference>
<keyword evidence="2" id="KW-0540">Nuclease</keyword>
<dbReference type="GO" id="GO:0005743">
    <property type="term" value="C:mitochondrial inner membrane"/>
    <property type="evidence" value="ECO:0007669"/>
    <property type="project" value="TreeGrafter"/>
</dbReference>
<dbReference type="GO" id="GO:0006309">
    <property type="term" value="P:apoptotic DNA fragmentation"/>
    <property type="evidence" value="ECO:0007669"/>
    <property type="project" value="TreeGrafter"/>
</dbReference>
<dbReference type="SUPFAM" id="SSF54060">
    <property type="entry name" value="His-Me finger endonucleases"/>
    <property type="match status" value="1"/>
</dbReference>
<keyword evidence="10" id="KW-1185">Reference proteome</keyword>
<feature type="signal peptide" evidence="6">
    <location>
        <begin position="1"/>
        <end position="19"/>
    </location>
</feature>
<dbReference type="PANTHER" id="PTHR13966:SF17">
    <property type="entry name" value="ENDONUCLEASE-RELATED"/>
    <property type="match status" value="1"/>
</dbReference>
<dbReference type="STRING" id="35570.A0A1I8NPD2"/>
<reference evidence="9" key="1">
    <citation type="submission" date="2020-05" db="UniProtKB">
        <authorList>
            <consortium name="EnsemblMetazoa"/>
        </authorList>
    </citation>
    <scope>IDENTIFICATION</scope>
    <source>
        <strain evidence="9">USDA</strain>
    </source>
</reference>
<dbReference type="Gene3D" id="3.40.570.10">
    <property type="entry name" value="Extracellular Endonuclease, subunit A"/>
    <property type="match status" value="1"/>
</dbReference>
<feature type="domain" description="ENPP1-3/EXOG-like endonuclease/phosphodiesterase" evidence="7">
    <location>
        <begin position="145"/>
        <end position="344"/>
    </location>
</feature>
<keyword evidence="5" id="KW-0479">Metal-binding</keyword>
<feature type="active site" description="Proton acceptor" evidence="4">
    <location>
        <position position="208"/>
    </location>
</feature>
<dbReference type="AlphaFoldDB" id="A0A1I8NPD2"/>
<comment type="similarity">
    <text evidence="1">Belongs to the DNA/RNA non-specific endonuclease family.</text>
</comment>
<keyword evidence="3" id="KW-0378">Hydrolase</keyword>
<dbReference type="GO" id="GO:0005634">
    <property type="term" value="C:nucleus"/>
    <property type="evidence" value="ECO:0007669"/>
    <property type="project" value="TreeGrafter"/>
</dbReference>
<dbReference type="InterPro" id="IPR044929">
    <property type="entry name" value="DNA/RNA_non-sp_Endonuclease_sf"/>
</dbReference>
<evidence type="ECO:0008006" key="11">
    <source>
        <dbReference type="Google" id="ProtNLM"/>
    </source>
</evidence>
<gene>
    <name evidence="9" type="primary">106095054</name>
</gene>
<dbReference type="OrthoDB" id="8194122at2759"/>
<evidence type="ECO:0000256" key="4">
    <source>
        <dbReference type="PIRSR" id="PIRSR640255-1"/>
    </source>
</evidence>
<dbReference type="EnsemblMetazoa" id="SCAU000869-RA">
    <property type="protein sequence ID" value="SCAU000869-PA"/>
    <property type="gene ID" value="SCAU000869"/>
</dbReference>
<dbReference type="SMART" id="SM00477">
    <property type="entry name" value="NUC"/>
    <property type="match status" value="1"/>
</dbReference>
<dbReference type="GO" id="GO:0004521">
    <property type="term" value="F:RNA endonuclease activity"/>
    <property type="evidence" value="ECO:0007669"/>
    <property type="project" value="TreeGrafter"/>
</dbReference>
<dbReference type="InterPro" id="IPR001604">
    <property type="entry name" value="Endo_G_ENPP1-like_dom"/>
</dbReference>
<dbReference type="InterPro" id="IPR044925">
    <property type="entry name" value="His-Me_finger_sf"/>
</dbReference>
<keyword evidence="3" id="KW-0255">Endonuclease</keyword>
<dbReference type="GO" id="GO:0000014">
    <property type="term" value="F:single-stranded DNA endodeoxyribonuclease activity"/>
    <property type="evidence" value="ECO:0007669"/>
    <property type="project" value="TreeGrafter"/>
</dbReference>
<proteinExistence type="inferred from homology"/>
<evidence type="ECO:0000256" key="5">
    <source>
        <dbReference type="PIRSR" id="PIRSR640255-2"/>
    </source>
</evidence>
<accession>A0A1I8NPD2</accession>
<evidence type="ECO:0000256" key="2">
    <source>
        <dbReference type="ARBA" id="ARBA00022722"/>
    </source>
</evidence>
<dbReference type="Pfam" id="PF01223">
    <property type="entry name" value="Endonuclease_NS"/>
    <property type="match status" value="1"/>
</dbReference>
<evidence type="ECO:0000313" key="9">
    <source>
        <dbReference type="EnsemblMetazoa" id="SCAU000869-PA"/>
    </source>
</evidence>